<dbReference type="PANTHER" id="PTHR42839:SF1">
    <property type="entry name" value="ISOCHORISMATE SYNTHASE MENF"/>
    <property type="match status" value="1"/>
</dbReference>
<evidence type="ECO:0000256" key="1">
    <source>
        <dbReference type="ARBA" id="ARBA00000799"/>
    </source>
</evidence>
<dbReference type="Gene3D" id="3.60.120.10">
    <property type="entry name" value="Anthranilate synthase"/>
    <property type="match status" value="1"/>
</dbReference>
<keyword evidence="8" id="KW-1185">Reference proteome</keyword>
<dbReference type="SUPFAM" id="SSF56322">
    <property type="entry name" value="ADC synthase"/>
    <property type="match status" value="1"/>
</dbReference>
<comment type="similarity">
    <text evidence="2">Belongs to the isochorismate synthase family.</text>
</comment>
<reference evidence="7 8" key="1">
    <citation type="submission" date="2018-07" db="EMBL/GenBank/DDBJ databases">
        <title>Phylogenomic Insights into understanding Host Adaptation of Lactobacillus reuteri by a novel species, Lactobacillus spp. M31.</title>
        <authorList>
            <person name="Sharma S."/>
            <person name="Patil P."/>
            <person name="Korpole S."/>
            <person name="Patil P.B."/>
        </authorList>
    </citation>
    <scope>NUCLEOTIDE SEQUENCE [LARGE SCALE GENOMIC DNA]</scope>
    <source>
        <strain evidence="7 8">M31</strain>
    </source>
</reference>
<dbReference type="GO" id="GO:0008909">
    <property type="term" value="F:isochorismate synthase activity"/>
    <property type="evidence" value="ECO:0007669"/>
    <property type="project" value="UniProtKB-EC"/>
</dbReference>
<comment type="catalytic activity">
    <reaction evidence="1">
        <text>chorismate = isochorismate</text>
        <dbReference type="Rhea" id="RHEA:18985"/>
        <dbReference type="ChEBI" id="CHEBI:29748"/>
        <dbReference type="ChEBI" id="CHEBI:29780"/>
        <dbReference type="EC" id="5.4.4.2"/>
    </reaction>
</comment>
<dbReference type="Proteomes" id="UP000704341">
    <property type="component" value="Unassembled WGS sequence"/>
</dbReference>
<dbReference type="EMBL" id="QORN01000068">
    <property type="protein sequence ID" value="MBD5807561.1"/>
    <property type="molecule type" value="Genomic_DNA"/>
</dbReference>
<dbReference type="Pfam" id="PF00425">
    <property type="entry name" value="Chorismate_bind"/>
    <property type="match status" value="1"/>
</dbReference>
<dbReference type="PANTHER" id="PTHR42839">
    <property type="entry name" value="ISOCHORISMATE SYNTHASE ENTC"/>
    <property type="match status" value="1"/>
</dbReference>
<comment type="caution">
    <text evidence="7">The sequence shown here is derived from an EMBL/GenBank/DDBJ whole genome shotgun (WGS) entry which is preliminary data.</text>
</comment>
<dbReference type="InterPro" id="IPR015890">
    <property type="entry name" value="Chorismate_C"/>
</dbReference>
<name>A0ABR8PA09_9LACO</name>
<evidence type="ECO:0000256" key="4">
    <source>
        <dbReference type="ARBA" id="ARBA00023235"/>
    </source>
</evidence>
<evidence type="ECO:0000313" key="8">
    <source>
        <dbReference type="Proteomes" id="UP000704341"/>
    </source>
</evidence>
<dbReference type="EC" id="5.4.4.2" evidence="3"/>
<evidence type="ECO:0000259" key="6">
    <source>
        <dbReference type="Pfam" id="PF00425"/>
    </source>
</evidence>
<protein>
    <recommendedName>
        <fullName evidence="3">isochorismate synthase</fullName>
        <ecNumber evidence="3">5.4.4.2</ecNumber>
    </recommendedName>
    <alternativeName>
        <fullName evidence="5">Isochorismate mutase</fullName>
    </alternativeName>
</protein>
<dbReference type="InterPro" id="IPR005801">
    <property type="entry name" value="ADC_synthase"/>
</dbReference>
<proteinExistence type="inferred from homology"/>
<evidence type="ECO:0000256" key="5">
    <source>
        <dbReference type="ARBA" id="ARBA00041564"/>
    </source>
</evidence>
<dbReference type="InterPro" id="IPR004561">
    <property type="entry name" value="IsoChor_synthase"/>
</dbReference>
<accession>A0ABR8PA09</accession>
<evidence type="ECO:0000313" key="7">
    <source>
        <dbReference type="EMBL" id="MBD5807561.1"/>
    </source>
</evidence>
<evidence type="ECO:0000256" key="3">
    <source>
        <dbReference type="ARBA" id="ARBA00012824"/>
    </source>
</evidence>
<evidence type="ECO:0000256" key="2">
    <source>
        <dbReference type="ARBA" id="ARBA00005297"/>
    </source>
</evidence>
<sequence length="446" mass="49938">MKLTAAQRVNLTSKYAFYTYPIEGNVIDILRHPIEGSHMFWQSADQSRIYLGIEPLKQLIGKSIAQISLFQDQFQHKVVNLTPSITSQPILLGGFPFDADGRPEHFWGKLEKGYFILPQILFWQQEKKAYVTLLVQVSGDVEAKLNQLASQATNVLQATTMDKASLPSLSSRELALPQWMRLVNDSVKAIEKQQLKKVVLARQLELLTTSEFNPEKILLRLISQQPNTYCFLLDDGTRAFVGATPERLLRADKNSFRTASVAGSIARGETPAADDQLGQALLNDHKNEYEHQVVVQRITRIMEKFTDNLTIGERQLLKNRDIQHIYHPFIGQRKVGVKLLDVLKALHPTPALGGEPRSLAMKWLAEKEPAGRGLYGGPIGWLGLAEDCGEFAVGLRSGIFGKAKGLLYAGCGIVAESQAEKERYETGLKFQPMLRGVNDKWTTNEL</sequence>
<keyword evidence="4 7" id="KW-0413">Isomerase</keyword>
<gene>
    <name evidence="7" type="ORF">DTK66_10825</name>
</gene>
<feature type="domain" description="Chorismate-utilising enzyme C-terminal" evidence="6">
    <location>
        <begin position="178"/>
        <end position="429"/>
    </location>
</feature>
<dbReference type="NCBIfam" id="TIGR00543">
    <property type="entry name" value="isochor_syn"/>
    <property type="match status" value="1"/>
</dbReference>
<organism evidence="7 8">
    <name type="scientific">Limosilactobacillus walteri</name>
    <dbReference type="NCBI Taxonomy" id="2268022"/>
    <lineage>
        <taxon>Bacteria</taxon>
        <taxon>Bacillati</taxon>
        <taxon>Bacillota</taxon>
        <taxon>Bacilli</taxon>
        <taxon>Lactobacillales</taxon>
        <taxon>Lactobacillaceae</taxon>
        <taxon>Limosilactobacillus</taxon>
    </lineage>
</organism>